<organism evidence="1 2">
    <name type="scientific">Paxillus rubicundulus Ve08.2h10</name>
    <dbReference type="NCBI Taxonomy" id="930991"/>
    <lineage>
        <taxon>Eukaryota</taxon>
        <taxon>Fungi</taxon>
        <taxon>Dikarya</taxon>
        <taxon>Basidiomycota</taxon>
        <taxon>Agaricomycotina</taxon>
        <taxon>Agaricomycetes</taxon>
        <taxon>Agaricomycetidae</taxon>
        <taxon>Boletales</taxon>
        <taxon>Paxilineae</taxon>
        <taxon>Paxillaceae</taxon>
        <taxon>Paxillus</taxon>
    </lineage>
</organism>
<reference evidence="1 2" key="1">
    <citation type="submission" date="2014-04" db="EMBL/GenBank/DDBJ databases">
        <authorList>
            <consortium name="DOE Joint Genome Institute"/>
            <person name="Kuo A."/>
            <person name="Kohler A."/>
            <person name="Jargeat P."/>
            <person name="Nagy L.G."/>
            <person name="Floudas D."/>
            <person name="Copeland A."/>
            <person name="Barry K.W."/>
            <person name="Cichocki N."/>
            <person name="Veneault-Fourrey C."/>
            <person name="LaButti K."/>
            <person name="Lindquist E.A."/>
            <person name="Lipzen A."/>
            <person name="Lundell T."/>
            <person name="Morin E."/>
            <person name="Murat C."/>
            <person name="Sun H."/>
            <person name="Tunlid A."/>
            <person name="Henrissat B."/>
            <person name="Grigoriev I.V."/>
            <person name="Hibbett D.S."/>
            <person name="Martin F."/>
            <person name="Nordberg H.P."/>
            <person name="Cantor M.N."/>
            <person name="Hua S.X."/>
        </authorList>
    </citation>
    <scope>NUCLEOTIDE SEQUENCE [LARGE SCALE GENOMIC DNA]</scope>
    <source>
        <strain evidence="1 2">Ve08.2h10</strain>
    </source>
</reference>
<dbReference type="AlphaFoldDB" id="A0A0D0CB38"/>
<evidence type="ECO:0000313" key="2">
    <source>
        <dbReference type="Proteomes" id="UP000054538"/>
    </source>
</evidence>
<gene>
    <name evidence="1" type="ORF">PAXRUDRAFT_833750</name>
</gene>
<protein>
    <submittedName>
        <fullName evidence="1">Uncharacterized protein</fullName>
    </submittedName>
</protein>
<dbReference type="EMBL" id="KN826110">
    <property type="protein sequence ID" value="KIK80067.1"/>
    <property type="molecule type" value="Genomic_DNA"/>
</dbReference>
<name>A0A0D0CB38_9AGAM</name>
<accession>A0A0D0CB38</accession>
<sequence length="71" mass="8567">MMVTLFFVPHRSKHVLYRPQQATSSCPATRSKPSRRINGLRRRDRYVQAYEKVLKYWELAQAIRLSFYPCY</sequence>
<evidence type="ECO:0000313" key="1">
    <source>
        <dbReference type="EMBL" id="KIK80067.1"/>
    </source>
</evidence>
<keyword evidence="2" id="KW-1185">Reference proteome</keyword>
<dbReference type="Proteomes" id="UP000054538">
    <property type="component" value="Unassembled WGS sequence"/>
</dbReference>
<dbReference type="InParanoid" id="A0A0D0CB38"/>
<reference evidence="2" key="2">
    <citation type="submission" date="2015-01" db="EMBL/GenBank/DDBJ databases">
        <title>Evolutionary Origins and Diversification of the Mycorrhizal Mutualists.</title>
        <authorList>
            <consortium name="DOE Joint Genome Institute"/>
            <consortium name="Mycorrhizal Genomics Consortium"/>
            <person name="Kohler A."/>
            <person name="Kuo A."/>
            <person name="Nagy L.G."/>
            <person name="Floudas D."/>
            <person name="Copeland A."/>
            <person name="Barry K.W."/>
            <person name="Cichocki N."/>
            <person name="Veneault-Fourrey C."/>
            <person name="LaButti K."/>
            <person name="Lindquist E.A."/>
            <person name="Lipzen A."/>
            <person name="Lundell T."/>
            <person name="Morin E."/>
            <person name="Murat C."/>
            <person name="Riley R."/>
            <person name="Ohm R."/>
            <person name="Sun H."/>
            <person name="Tunlid A."/>
            <person name="Henrissat B."/>
            <person name="Grigoriev I.V."/>
            <person name="Hibbett D.S."/>
            <person name="Martin F."/>
        </authorList>
    </citation>
    <scope>NUCLEOTIDE SEQUENCE [LARGE SCALE GENOMIC DNA]</scope>
    <source>
        <strain evidence="2">Ve08.2h10</strain>
    </source>
</reference>
<dbReference type="HOGENOM" id="CLU_2740764_0_0_1"/>
<proteinExistence type="predicted"/>